<feature type="region of interest" description="Disordered" evidence="2">
    <location>
        <begin position="92"/>
        <end position="187"/>
    </location>
</feature>
<keyword evidence="5" id="KW-1185">Reference proteome</keyword>
<reference evidence="4" key="1">
    <citation type="submission" date="2020-05" db="EMBL/GenBank/DDBJ databases">
        <title>Phylogenomic resolution of chytrid fungi.</title>
        <authorList>
            <person name="Stajich J.E."/>
            <person name="Amses K."/>
            <person name="Simmons R."/>
            <person name="Seto K."/>
            <person name="Myers J."/>
            <person name="Bonds A."/>
            <person name="Quandt C.A."/>
            <person name="Barry K."/>
            <person name="Liu P."/>
            <person name="Grigoriev I."/>
            <person name="Longcore J.E."/>
            <person name="James T.Y."/>
        </authorList>
    </citation>
    <scope>NUCLEOTIDE SEQUENCE</scope>
    <source>
        <strain evidence="4">JEL0379</strain>
    </source>
</reference>
<dbReference type="Pfam" id="PF01504">
    <property type="entry name" value="PIP5K"/>
    <property type="match status" value="1"/>
</dbReference>
<dbReference type="GO" id="GO:0005524">
    <property type="term" value="F:ATP binding"/>
    <property type="evidence" value="ECO:0007669"/>
    <property type="project" value="UniProtKB-UniRule"/>
</dbReference>
<feature type="region of interest" description="Disordered" evidence="2">
    <location>
        <begin position="903"/>
        <end position="933"/>
    </location>
</feature>
<keyword evidence="1" id="KW-0808">Transferase</keyword>
<feature type="domain" description="PIPK" evidence="3">
    <location>
        <begin position="450"/>
        <end position="1034"/>
    </location>
</feature>
<dbReference type="AlphaFoldDB" id="A0AAD5TR58"/>
<dbReference type="SUPFAM" id="SSF56104">
    <property type="entry name" value="SAICAR synthase-like"/>
    <property type="match status" value="2"/>
</dbReference>
<organism evidence="4 5">
    <name type="scientific">Geranomyces variabilis</name>
    <dbReference type="NCBI Taxonomy" id="109894"/>
    <lineage>
        <taxon>Eukaryota</taxon>
        <taxon>Fungi</taxon>
        <taxon>Fungi incertae sedis</taxon>
        <taxon>Chytridiomycota</taxon>
        <taxon>Chytridiomycota incertae sedis</taxon>
        <taxon>Chytridiomycetes</taxon>
        <taxon>Spizellomycetales</taxon>
        <taxon>Powellomycetaceae</taxon>
        <taxon>Geranomyces</taxon>
    </lineage>
</organism>
<dbReference type="PROSITE" id="PS51455">
    <property type="entry name" value="PIPK"/>
    <property type="match status" value="1"/>
</dbReference>
<dbReference type="InterPro" id="IPR023610">
    <property type="entry name" value="PInositol-4/5-P-5/4-kinase"/>
</dbReference>
<comment type="caution">
    <text evidence="4">The sequence shown here is derived from an EMBL/GenBank/DDBJ whole genome shotgun (WGS) entry which is preliminary data.</text>
</comment>
<keyword evidence="1" id="KW-0547">Nucleotide-binding</keyword>
<dbReference type="Gene3D" id="3.30.800.10">
    <property type="entry name" value="Phosphatidylinositol Phosphate Kinase II Beta"/>
    <property type="match status" value="1"/>
</dbReference>
<feature type="compositionally biased region" description="Acidic residues" evidence="2">
    <location>
        <begin position="905"/>
        <end position="927"/>
    </location>
</feature>
<name>A0AAD5TR58_9FUNG</name>
<protein>
    <submittedName>
        <fullName evidence="4">Phosphatidylinositol 5-phosphate 4-kinase type-2 alpha</fullName>
    </submittedName>
</protein>
<accession>A0AAD5TR58</accession>
<feature type="region of interest" description="Disordered" evidence="2">
    <location>
        <begin position="670"/>
        <end position="707"/>
    </location>
</feature>
<evidence type="ECO:0000256" key="1">
    <source>
        <dbReference type="PROSITE-ProRule" id="PRU00781"/>
    </source>
</evidence>
<dbReference type="GO" id="GO:0046854">
    <property type="term" value="P:phosphatidylinositol phosphate biosynthetic process"/>
    <property type="evidence" value="ECO:0007669"/>
    <property type="project" value="TreeGrafter"/>
</dbReference>
<feature type="compositionally biased region" description="Basic and acidic residues" evidence="2">
    <location>
        <begin position="348"/>
        <end position="360"/>
    </location>
</feature>
<dbReference type="PANTHER" id="PTHR23086:SF8">
    <property type="entry name" value="PHOSPHATIDYLINOSITOL 5-PHOSPHATE 4-KINASE, ISOFORM A"/>
    <property type="match status" value="1"/>
</dbReference>
<evidence type="ECO:0000313" key="5">
    <source>
        <dbReference type="Proteomes" id="UP001212152"/>
    </source>
</evidence>
<dbReference type="InterPro" id="IPR027484">
    <property type="entry name" value="PInositol-4-P-5-kinase_N"/>
</dbReference>
<gene>
    <name evidence="4" type="primary">PIP4K2A</name>
    <name evidence="4" type="ORF">HDU87_008609</name>
</gene>
<feature type="compositionally biased region" description="Low complexity" evidence="2">
    <location>
        <begin position="684"/>
        <end position="706"/>
    </location>
</feature>
<dbReference type="Proteomes" id="UP001212152">
    <property type="component" value="Unassembled WGS sequence"/>
</dbReference>
<dbReference type="GO" id="GO:0016308">
    <property type="term" value="F:1-phosphatidylinositol-4-phosphate 5-kinase activity"/>
    <property type="evidence" value="ECO:0007669"/>
    <property type="project" value="TreeGrafter"/>
</dbReference>
<sequence length="1130" mass="121043">MPPPLLPERGFASAATSASLASALSSPPPEVSSVPSAATFVYGALAGVVVLLTAQWLGQLVGKAYYALRYPYYEHIHDFPDLLDVEAQFHDHEDGDDEEEEEREVEQHYADKSAAGRLSAPTAGTRANSLRRIAGNSVDNAANDSAPPTPQVAKAAEADSMSRSPSVTSSPFDASRHGRNASTASLRSASLYEPPAARHTRVAVRALLHFTELSPEVLPQAHLFANHGLRLARASTGGSAASRRSSALQRHATAPPNVENRRPLGKTRTSVGKKTGKRVSLGRKSGAKAAAAMYGKRIRMEDLDSATLTDTEDSNGPVAAGNLSTTPGSRPRVQAQHFQEIASAEGEVTEKREPPKKPEEPPPTPASRRRLLSSPESPPPLPTNGLHIRTDQSSVVKPREYKPRRLIRSMMDVSGSLAALDVRLTDPSTSQPPIPAAAAPPLNRLPRRKLSSITPSPSRSASKYSLADTPTTPTNTPPSAPPTPIKSNIPNYYFSAEHFHEWMIPGYGRVRFTDHAPVAFKAVRALFDYSFSELDKALAKHFSVEMSAGKSDSIFFTTHNARFLLKTLRGSELDNLKQFLPAYVGHIIQWPDTLLPRYLGLYSFERISGAVSGGGGANGGASPTVAASGATLAAVDDALGTRFSVVLMAHAFDTQLDICAKYDFKGSNVGRQTLPHHHPHRQNSGGSEASPTTATTATTTPIPGVTSEAQSQLLGTDVTLKELDFQRLLQVGGARKIAVGPEQKARLMEQLRVDVDLLRRWEFMDYSVLIGVHRVARERITTTTVETEKLRRPQPTSVQRAASADCVSPSVSGDAAKSSLSPNRRSPIRGGPSFDRRQVVSDPAMVPAPSSAPTSTLPLLRTVYGMLEGIIGTGAAAHTPPATAFVPPPVPKRNSITIDMHDVPDILEEDSVDNEDDRGSDEGAESENDVRELYRPTTTLASPTVENLGQIPFHKQHLGGLRGVDLPAQDDPDASHEVYYIGLIDILQKYNMIKWLEKNIIRRPLFNSAAVRGFTDIPPPAPAQGGAGGAGTLAGLFMDTTSGTESGQCATPAAVMQRAEAYPTPKGSPPGVDGRRGDITGASPSPSPAGGVWNSRFEWVLPGMSTSENSVEEPGRYAERFLGFVDGVVV</sequence>
<dbReference type="SMART" id="SM00330">
    <property type="entry name" value="PIPKc"/>
    <property type="match status" value="1"/>
</dbReference>
<dbReference type="GO" id="GO:0005886">
    <property type="term" value="C:plasma membrane"/>
    <property type="evidence" value="ECO:0007669"/>
    <property type="project" value="TreeGrafter"/>
</dbReference>
<feature type="compositionally biased region" description="Acidic residues" evidence="2">
    <location>
        <begin position="94"/>
        <end position="104"/>
    </location>
</feature>
<feature type="region of interest" description="Disordered" evidence="2">
    <location>
        <begin position="425"/>
        <end position="484"/>
    </location>
</feature>
<feature type="region of interest" description="Disordered" evidence="2">
    <location>
        <begin position="307"/>
        <end position="402"/>
    </location>
</feature>
<feature type="compositionally biased region" description="Low complexity" evidence="2">
    <location>
        <begin position="161"/>
        <end position="170"/>
    </location>
</feature>
<feature type="region of interest" description="Disordered" evidence="2">
    <location>
        <begin position="235"/>
        <end position="288"/>
    </location>
</feature>
<feature type="compositionally biased region" description="Low complexity" evidence="2">
    <location>
        <begin position="235"/>
        <end position="250"/>
    </location>
</feature>
<evidence type="ECO:0000259" key="3">
    <source>
        <dbReference type="PROSITE" id="PS51455"/>
    </source>
</evidence>
<feature type="region of interest" description="Disordered" evidence="2">
    <location>
        <begin position="786"/>
        <end position="837"/>
    </location>
</feature>
<dbReference type="InterPro" id="IPR027483">
    <property type="entry name" value="PInositol-4-P-4/5-kinase_C_sf"/>
</dbReference>
<keyword evidence="1" id="KW-0067">ATP-binding</keyword>
<feature type="region of interest" description="Disordered" evidence="2">
    <location>
        <begin position="1061"/>
        <end position="1090"/>
    </location>
</feature>
<evidence type="ECO:0000256" key="2">
    <source>
        <dbReference type="SAM" id="MobiDB-lite"/>
    </source>
</evidence>
<proteinExistence type="predicted"/>
<dbReference type="PANTHER" id="PTHR23086">
    <property type="entry name" value="PHOSPHATIDYLINOSITOL-4-PHOSPHATE 5-KINASE"/>
    <property type="match status" value="1"/>
</dbReference>
<feature type="compositionally biased region" description="Low complexity" evidence="2">
    <location>
        <begin position="451"/>
        <end position="462"/>
    </location>
</feature>
<dbReference type="CDD" id="cd00139">
    <property type="entry name" value="PIPKc"/>
    <property type="match status" value="1"/>
</dbReference>
<dbReference type="InterPro" id="IPR002498">
    <property type="entry name" value="PInositol-4-P-4/5-kinase_core"/>
</dbReference>
<dbReference type="Gene3D" id="3.30.810.10">
    <property type="entry name" value="2-Layer Sandwich"/>
    <property type="match status" value="1"/>
</dbReference>
<dbReference type="EMBL" id="JADGJQ010000009">
    <property type="protein sequence ID" value="KAJ3182445.1"/>
    <property type="molecule type" value="Genomic_DNA"/>
</dbReference>
<keyword evidence="1" id="KW-0418">Kinase</keyword>
<evidence type="ECO:0000313" key="4">
    <source>
        <dbReference type="EMBL" id="KAJ3182445.1"/>
    </source>
</evidence>
<feature type="compositionally biased region" description="Pro residues" evidence="2">
    <location>
        <begin position="475"/>
        <end position="484"/>
    </location>
</feature>